<dbReference type="Gene3D" id="3.30.70.330">
    <property type="match status" value="1"/>
</dbReference>
<dbReference type="SMART" id="SM00360">
    <property type="entry name" value="RRM"/>
    <property type="match status" value="1"/>
</dbReference>
<dbReference type="EMBL" id="CAXAMN010021695">
    <property type="protein sequence ID" value="CAK9062418.1"/>
    <property type="molecule type" value="Genomic_DNA"/>
</dbReference>
<dbReference type="CDD" id="cd12277">
    <property type="entry name" value="RRM3_MEI2_EAR1_like"/>
    <property type="match status" value="1"/>
</dbReference>
<keyword evidence="4" id="KW-1185">Reference proteome</keyword>
<name>A0ABP0NG46_9DINO</name>
<dbReference type="InterPro" id="IPR012677">
    <property type="entry name" value="Nucleotide-bd_a/b_plait_sf"/>
</dbReference>
<dbReference type="InterPro" id="IPR035979">
    <property type="entry name" value="RBD_domain_sf"/>
</dbReference>
<proteinExistence type="predicted"/>
<comment type="caution">
    <text evidence="3">The sequence shown here is derived from an EMBL/GenBank/DDBJ whole genome shotgun (WGS) entry which is preliminary data.</text>
</comment>
<dbReference type="InterPro" id="IPR007201">
    <property type="entry name" value="Mei2-like_Rrm_C"/>
</dbReference>
<gene>
    <name evidence="3" type="ORF">CCMP2556_LOCUS30694</name>
</gene>
<reference evidence="3 4" key="1">
    <citation type="submission" date="2024-02" db="EMBL/GenBank/DDBJ databases">
        <authorList>
            <person name="Chen Y."/>
            <person name="Shah S."/>
            <person name="Dougan E. K."/>
            <person name="Thang M."/>
            <person name="Chan C."/>
        </authorList>
    </citation>
    <scope>NUCLEOTIDE SEQUENCE [LARGE SCALE GENOMIC DNA]</scope>
</reference>
<protein>
    <recommendedName>
        <fullName evidence="2">RRM domain-containing protein</fullName>
    </recommendedName>
</protein>
<dbReference type="PROSITE" id="PS50102">
    <property type="entry name" value="RRM"/>
    <property type="match status" value="1"/>
</dbReference>
<sequence length="907" mass="99239">MSQTAQLYTTVDRILNSQRILSLPLADRYTLAGKVAAVPEEFGRLIERLASTVATAMSEASALNALYLLEICKELVPGFKEKIPEKRFEAAADLSMHQRAKDFVLQGQRPSEWAVGEQPKGTLILMPEQEQEGDLLTETGKVVSDATKFVGGAAFGGVGLVTDTLGITKNAEEHLATGAEEAVDLVGHSVNGLVDAVDYGLDGTAHDLKRKGVVGAVGDGVADAARGSQYRTLLVPLMLAAACEDYEEESMQVMLIQSKLRLHSAAQANLSSVSSFLMGVDALERRVQALSDQVAGMEKRRSGTPWLFLPLEAVFSLVRKLGDFVGDLVLHPHAHAWQQLLVFAACTAGVIAAGMSLKSPRWCDHMGGKLPAFVFAVAVGALGSNEWELVDIVSDFVSDTVTGIADGVHGMLNFATGTEDTAAAPESHLVKIVIAELIGAERTLGLRIENRLITAFTKPEAARFGWRLGDCIQAVGRQRTPTQEVMLEKIAAFKEDLRTNGTPMEFLVERLGPVFDPLPAGTKMGMDVFTEAVKPVWLHQQMPRMLTDEVSTDSDPQEFGGYMSPVTDKEYNLIDPLAGAAAWKVPVPNSQEPDIASPEDILNSYSSQLDANVASFLQKSPTGFDASYAANIASMERETATLWLQKELSELTELMRNREAEMQQLDWQLQAALCAKQLPLQGLQAQTAGIDVQIFNLQSQLNHLMSALRSNQMVNNNAAQLPKVQASDEKFDEDDVFTVMMRNIPNKYTQRMLIDEVNEAGFNGSYDFVYLPIDKDSGANKGYAFLNFVRPSFAYAFKMAFDGKHMAQFKSNKIVTVAPATIQGFQANYEHFSRTRVNYGVRELGWVDGREMEMSKGDGDCPATQPAFWGHELSGSMVIMTFSYGTTQSRPATFVVILFRSERDLIV</sequence>
<dbReference type="SUPFAM" id="SSF54928">
    <property type="entry name" value="RNA-binding domain, RBD"/>
    <property type="match status" value="1"/>
</dbReference>
<evidence type="ECO:0000313" key="3">
    <source>
        <dbReference type="EMBL" id="CAK9062418.1"/>
    </source>
</evidence>
<dbReference type="Proteomes" id="UP001642484">
    <property type="component" value="Unassembled WGS sequence"/>
</dbReference>
<dbReference type="InterPro" id="IPR000504">
    <property type="entry name" value="RRM_dom"/>
</dbReference>
<keyword evidence="1" id="KW-0694">RNA-binding</keyword>
<evidence type="ECO:0000256" key="1">
    <source>
        <dbReference type="PROSITE-ProRule" id="PRU00176"/>
    </source>
</evidence>
<feature type="domain" description="RRM" evidence="2">
    <location>
        <begin position="737"/>
        <end position="822"/>
    </location>
</feature>
<evidence type="ECO:0000259" key="2">
    <source>
        <dbReference type="PROSITE" id="PS50102"/>
    </source>
</evidence>
<organism evidence="3 4">
    <name type="scientific">Durusdinium trenchii</name>
    <dbReference type="NCBI Taxonomy" id="1381693"/>
    <lineage>
        <taxon>Eukaryota</taxon>
        <taxon>Sar</taxon>
        <taxon>Alveolata</taxon>
        <taxon>Dinophyceae</taxon>
        <taxon>Suessiales</taxon>
        <taxon>Symbiodiniaceae</taxon>
        <taxon>Durusdinium</taxon>
    </lineage>
</organism>
<dbReference type="Pfam" id="PF04059">
    <property type="entry name" value="RRM_2"/>
    <property type="match status" value="1"/>
</dbReference>
<accession>A0ABP0NG46</accession>
<evidence type="ECO:0000313" key="4">
    <source>
        <dbReference type="Proteomes" id="UP001642484"/>
    </source>
</evidence>